<evidence type="ECO:0000313" key="3">
    <source>
        <dbReference type="EMBL" id="KAK9088096.1"/>
    </source>
</evidence>
<proteinExistence type="predicted"/>
<feature type="domain" description="CNH" evidence="2">
    <location>
        <begin position="12"/>
        <end position="384"/>
    </location>
</feature>
<dbReference type="PANTHER" id="PTHR12894:SF43">
    <property type="entry name" value="VACUOLAR SORTING PROTEIN 3"/>
    <property type="match status" value="1"/>
</dbReference>
<evidence type="ECO:0000259" key="2">
    <source>
        <dbReference type="PROSITE" id="PS50219"/>
    </source>
</evidence>
<dbReference type="InterPro" id="IPR019452">
    <property type="entry name" value="VPS39/TGF_beta_rcpt-assoc_1"/>
</dbReference>
<dbReference type="Pfam" id="PF10366">
    <property type="entry name" value="Vps39_1"/>
    <property type="match status" value="1"/>
</dbReference>
<dbReference type="Pfam" id="PF10367">
    <property type="entry name" value="zf-Vps39_C"/>
    <property type="match status" value="1"/>
</dbReference>
<dbReference type="GO" id="GO:0034058">
    <property type="term" value="P:endosomal vesicle fusion"/>
    <property type="evidence" value="ECO:0007669"/>
    <property type="project" value="TreeGrafter"/>
</dbReference>
<dbReference type="InterPro" id="IPR032914">
    <property type="entry name" value="Vam6/VPS39/TRAP1"/>
</dbReference>
<dbReference type="PROSITE" id="PS50219">
    <property type="entry name" value="CNH"/>
    <property type="match status" value="1"/>
</dbReference>
<reference evidence="3 4" key="1">
    <citation type="submission" date="2024-01" db="EMBL/GenBank/DDBJ databases">
        <title>Genome assemblies of Stephania.</title>
        <authorList>
            <person name="Yang L."/>
        </authorList>
    </citation>
    <scope>NUCLEOTIDE SEQUENCE [LARGE SCALE GENOMIC DNA]</scope>
    <source>
        <strain evidence="3">YNDBR</strain>
        <tissue evidence="3">Leaf</tissue>
    </source>
</reference>
<feature type="repeat" description="CHCR" evidence="1">
    <location>
        <begin position="713"/>
        <end position="892"/>
    </location>
</feature>
<dbReference type="GO" id="GO:0006886">
    <property type="term" value="P:intracellular protein transport"/>
    <property type="evidence" value="ECO:0007669"/>
    <property type="project" value="UniProtKB-UniRule"/>
</dbReference>
<dbReference type="InterPro" id="IPR001180">
    <property type="entry name" value="CNH_dom"/>
</dbReference>
<name>A0AAP0HKU7_9MAGN</name>
<sequence>MFVHVGIANWVGSSIPLLEALGDTSPSKKYFEGRSNGVVDNDNGNKQQWILIITRTPTPILLQLCLPKGRILVPGCGSVFAKAIFLVIMPVISQLEGADYIEFLMEDFFTWHPSEQFDLIFDYTSFSSGHRISNLVVEVSFVEDGEEDDFVNKVLERFEDPPNTTLCILDKYAGSFKEAYAIKAGLRGKDGWQAVMQYKLLLPDFLFSNGSIYGDSGNPGNSVATIYAFGKRLILIDLLLSNAQFLVLKEIHGIDGVKAMVWIDDSIILATLAGYTHYSLVTGQFTPIFNLPDPSSSPYLKCLSRDHQALLLVDNLGILVNSLGHPVGGSFIFRSAPDAVGDIASYLVVVGEGTMDLYHKNTGRCVQSLSFARKSIPFTITHSKNCRKRRCLVDLISMSIAWIICFRKVSAEEQIKDLLRKKNFKEAITLAEELESEGELTRDMLSFVHAQVGFLFLFDMHFEEAINHFLLSETMQPSEIFPFIMRDPNRWSMLVPRNRYWGLHPPPVPLEDVIDEGMMTIQRAVFLRKAGVETSADEEFIKNPPARAYLLESAIKNVIRYLQVSRNKDLAPSVREGVDTFLMYLYRVLNYVDDMERLASSENNCVVEELETLLDESGHLRTLAFLYASKGMSSKALAIWCILARNYSVGLWKDPAVDNDPHDHLKNVISGQKVAATEASKLLEESSDQDLVLQHLGWIADVDQALAIQILTSEKRTNQLSPEEVIGAIGSEKVDILQRYLQWLIEDQDSDDAQFHTLYALSLAKSALECVDNDVTLEKLDASARSRKKNISDSEECATFRSMVRERLQLFLQSSDLYDPEEVLDLVEDSELWLEKAILYRKLGQETLVLQILALKLEDSEAAEQYCAEIGRPDVYMQLLDMYLDPQNGKEPMFNAAVRLLHNHGESLDPRQVLETLSPDMPLLLAADTILRMLRARVHHRCQCQIAHNLSRAINIDARLARLEERSRHVQINDESVCDSCQARLGTKLFAMYPDDAIVCYKCFRRLGESTSVSGHNFKRDIIFKPGWLVNH</sequence>
<dbReference type="PANTHER" id="PTHR12894">
    <property type="entry name" value="CNH DOMAIN CONTAINING"/>
    <property type="match status" value="1"/>
</dbReference>
<evidence type="ECO:0000256" key="1">
    <source>
        <dbReference type="PROSITE-ProRule" id="PRU01006"/>
    </source>
</evidence>
<dbReference type="GO" id="GO:0006914">
    <property type="term" value="P:autophagy"/>
    <property type="evidence" value="ECO:0007669"/>
    <property type="project" value="TreeGrafter"/>
</dbReference>
<dbReference type="Pfam" id="PF00637">
    <property type="entry name" value="Clathrin"/>
    <property type="match status" value="1"/>
</dbReference>
<comment type="caution">
    <text evidence="3">The sequence shown here is derived from an EMBL/GenBank/DDBJ whole genome shotgun (WGS) entry which is preliminary data.</text>
</comment>
<dbReference type="GO" id="GO:0005737">
    <property type="term" value="C:cytoplasm"/>
    <property type="evidence" value="ECO:0007669"/>
    <property type="project" value="TreeGrafter"/>
</dbReference>
<accession>A0AAP0HKU7</accession>
<organism evidence="3 4">
    <name type="scientific">Stephania yunnanensis</name>
    <dbReference type="NCBI Taxonomy" id="152371"/>
    <lineage>
        <taxon>Eukaryota</taxon>
        <taxon>Viridiplantae</taxon>
        <taxon>Streptophyta</taxon>
        <taxon>Embryophyta</taxon>
        <taxon>Tracheophyta</taxon>
        <taxon>Spermatophyta</taxon>
        <taxon>Magnoliopsida</taxon>
        <taxon>Ranunculales</taxon>
        <taxon>Menispermaceae</taxon>
        <taxon>Menispermoideae</taxon>
        <taxon>Cissampelideae</taxon>
        <taxon>Stephania</taxon>
    </lineage>
</organism>
<dbReference type="EMBL" id="JBBNAF010000013">
    <property type="protein sequence ID" value="KAK9088096.1"/>
    <property type="molecule type" value="Genomic_DNA"/>
</dbReference>
<keyword evidence="4" id="KW-1185">Reference proteome</keyword>
<protein>
    <recommendedName>
        <fullName evidence="2">CNH domain-containing protein</fullName>
    </recommendedName>
</protein>
<dbReference type="Proteomes" id="UP001420932">
    <property type="component" value="Unassembled WGS sequence"/>
</dbReference>
<dbReference type="PROSITE" id="PS50236">
    <property type="entry name" value="CHCR"/>
    <property type="match status" value="1"/>
</dbReference>
<dbReference type="GO" id="GO:0016020">
    <property type="term" value="C:membrane"/>
    <property type="evidence" value="ECO:0007669"/>
    <property type="project" value="TreeGrafter"/>
</dbReference>
<dbReference type="InterPro" id="IPR000547">
    <property type="entry name" value="Clathrin_H-chain/VPS_repeat"/>
</dbReference>
<dbReference type="InterPro" id="IPR019453">
    <property type="entry name" value="VPS39/TGFA1_Znf"/>
</dbReference>
<dbReference type="AlphaFoldDB" id="A0AAP0HKU7"/>
<dbReference type="InterPro" id="IPR055358">
    <property type="entry name" value="CHCR"/>
</dbReference>
<gene>
    <name evidence="3" type="ORF">Syun_030490</name>
</gene>
<evidence type="ECO:0000313" key="4">
    <source>
        <dbReference type="Proteomes" id="UP001420932"/>
    </source>
</evidence>